<dbReference type="GO" id="GO:0005524">
    <property type="term" value="F:ATP binding"/>
    <property type="evidence" value="ECO:0007669"/>
    <property type="project" value="UniProtKB-KW"/>
</dbReference>
<comment type="caution">
    <text evidence="7">The sequence shown here is derived from an EMBL/GenBank/DDBJ whole genome shotgun (WGS) entry which is preliminary data.</text>
</comment>
<feature type="domain" description="AAA+ ATPase" evidence="6">
    <location>
        <begin position="199"/>
        <end position="335"/>
    </location>
</feature>
<dbReference type="EMBL" id="CAJJDO010000009">
    <property type="protein sequence ID" value="CAD8140918.1"/>
    <property type="molecule type" value="Genomic_DNA"/>
</dbReference>
<dbReference type="FunFam" id="3.40.50.300:FF:001025">
    <property type="entry name" value="ATPase family, AAA domain-containing 2B"/>
    <property type="match status" value="1"/>
</dbReference>
<evidence type="ECO:0000259" key="6">
    <source>
        <dbReference type="SMART" id="SM00382"/>
    </source>
</evidence>
<dbReference type="InterPro" id="IPR003959">
    <property type="entry name" value="ATPase_AAA_core"/>
</dbReference>
<organism evidence="7 8">
    <name type="scientific">Paramecium pentaurelia</name>
    <dbReference type="NCBI Taxonomy" id="43138"/>
    <lineage>
        <taxon>Eukaryota</taxon>
        <taxon>Sar</taxon>
        <taxon>Alveolata</taxon>
        <taxon>Ciliophora</taxon>
        <taxon>Intramacronucleata</taxon>
        <taxon>Oligohymenophorea</taxon>
        <taxon>Peniculida</taxon>
        <taxon>Parameciidae</taxon>
        <taxon>Paramecium</taxon>
    </lineage>
</organism>
<keyword evidence="2" id="KW-0547">Nucleotide-binding</keyword>
<dbReference type="Proteomes" id="UP000689195">
    <property type="component" value="Unassembled WGS sequence"/>
</dbReference>
<reference evidence="7" key="1">
    <citation type="submission" date="2021-01" db="EMBL/GenBank/DDBJ databases">
        <authorList>
            <consortium name="Genoscope - CEA"/>
            <person name="William W."/>
        </authorList>
    </citation>
    <scope>NUCLEOTIDE SEQUENCE</scope>
</reference>
<evidence type="ECO:0000256" key="3">
    <source>
        <dbReference type="ARBA" id="ARBA00022840"/>
    </source>
</evidence>
<evidence type="ECO:0000256" key="5">
    <source>
        <dbReference type="SAM" id="MobiDB-lite"/>
    </source>
</evidence>
<evidence type="ECO:0000256" key="1">
    <source>
        <dbReference type="ARBA" id="ARBA00006914"/>
    </source>
</evidence>
<feature type="region of interest" description="Disordered" evidence="5">
    <location>
        <begin position="114"/>
        <end position="139"/>
    </location>
</feature>
<dbReference type="OrthoDB" id="29072at2759"/>
<dbReference type="PANTHER" id="PTHR23074">
    <property type="entry name" value="AAA DOMAIN-CONTAINING"/>
    <property type="match status" value="1"/>
</dbReference>
<name>A0A8S1SLY6_9CILI</name>
<dbReference type="GO" id="GO:0016887">
    <property type="term" value="F:ATP hydrolysis activity"/>
    <property type="evidence" value="ECO:0007669"/>
    <property type="project" value="InterPro"/>
</dbReference>
<protein>
    <recommendedName>
        <fullName evidence="6">AAA+ ATPase domain-containing protein</fullName>
    </recommendedName>
</protein>
<keyword evidence="8" id="KW-1185">Reference proteome</keyword>
<dbReference type="InterPro" id="IPR041569">
    <property type="entry name" value="AAA_lid_3"/>
</dbReference>
<dbReference type="SMART" id="SM00382">
    <property type="entry name" value="AAA"/>
    <property type="match status" value="1"/>
</dbReference>
<sequence length="454" mass="52023">MITKLEAKNQNFLNLSNQKQTEVFLKSQKNKQSLLKVHLDLKCINYTQMKQYLTNRSEFIKLNIPANIKKQDIKLDQPQQPQQPLNQIQQLQTSNQQQQQQQFGFVQANQLMPKKRFQPPTKMGDKSKEQLTLKSEKQQNKTNFEDNIINKIESDIIEIMDRPTQWTDIVGLDHVRDQVVEIALWPLENPKLFEGIISPGSGLLLFGPPGTGKTMIGKAIASEGKATFFSIKASTLTSKYVGEGEKTVRALFALAAQRQPSVIFFDEIDSLLCARSEKDNETSRQIKTEFMVQLEGATRGGCERIVFIGATNRPQELDDAIKRRFQKKIYIPLPNKEGRQSYFENLIIKEAKEGKRIEMNTQELISLVDLTKGYSGADIRNLSREACMYAIRDAAKMYTIKNLKLDQIRATTISDFQRALQIVKPTVNHNDLKDYLKWNQQFGSYNYDADSLDT</sequence>
<proteinExistence type="inferred from homology"/>
<evidence type="ECO:0000313" key="8">
    <source>
        <dbReference type="Proteomes" id="UP000689195"/>
    </source>
</evidence>
<evidence type="ECO:0000256" key="4">
    <source>
        <dbReference type="ARBA" id="ARBA00023054"/>
    </source>
</evidence>
<comment type="similarity">
    <text evidence="1">Belongs to the AAA ATPase family.</text>
</comment>
<dbReference type="InterPro" id="IPR050304">
    <property type="entry name" value="MT-severing_AAA_ATPase"/>
</dbReference>
<keyword evidence="4" id="KW-0175">Coiled coil</keyword>
<dbReference type="PANTHER" id="PTHR23074:SF17">
    <property type="entry name" value="FIDGETIN-LIKE PROTEIN 1"/>
    <property type="match status" value="1"/>
</dbReference>
<evidence type="ECO:0000313" key="7">
    <source>
        <dbReference type="EMBL" id="CAD8140918.1"/>
    </source>
</evidence>
<gene>
    <name evidence="7" type="ORF">PPENT_87.1.T0090347</name>
</gene>
<accession>A0A8S1SLY6</accession>
<dbReference type="Pfam" id="PF00004">
    <property type="entry name" value="AAA"/>
    <property type="match status" value="1"/>
</dbReference>
<dbReference type="InterPro" id="IPR003593">
    <property type="entry name" value="AAA+_ATPase"/>
</dbReference>
<keyword evidence="3" id="KW-0067">ATP-binding</keyword>
<feature type="compositionally biased region" description="Basic and acidic residues" evidence="5">
    <location>
        <begin position="123"/>
        <end position="139"/>
    </location>
</feature>
<evidence type="ECO:0000256" key="2">
    <source>
        <dbReference type="ARBA" id="ARBA00022741"/>
    </source>
</evidence>
<dbReference type="AlphaFoldDB" id="A0A8S1SLY6"/>
<dbReference type="Pfam" id="PF17862">
    <property type="entry name" value="AAA_lid_3"/>
    <property type="match status" value="1"/>
</dbReference>